<reference evidence="3" key="1">
    <citation type="journal article" date="2020" name="Mol. Plant Microbe Interact.">
        <title>Genome Sequence of the Biocontrol Agent Coniothyrium minitans strain Conio (IMI 134523).</title>
        <authorList>
            <person name="Patel D."/>
            <person name="Shittu T.A."/>
            <person name="Baroncelli R."/>
            <person name="Muthumeenakshi S."/>
            <person name="Osborne T.H."/>
            <person name="Janganan T.K."/>
            <person name="Sreenivasaprasad S."/>
        </authorList>
    </citation>
    <scope>NUCLEOTIDE SEQUENCE</scope>
    <source>
        <strain evidence="3">Conio</strain>
    </source>
</reference>
<organism evidence="3 4">
    <name type="scientific">Paraphaeosphaeria minitans</name>
    <dbReference type="NCBI Taxonomy" id="565426"/>
    <lineage>
        <taxon>Eukaryota</taxon>
        <taxon>Fungi</taxon>
        <taxon>Dikarya</taxon>
        <taxon>Ascomycota</taxon>
        <taxon>Pezizomycotina</taxon>
        <taxon>Dothideomycetes</taxon>
        <taxon>Pleosporomycetidae</taxon>
        <taxon>Pleosporales</taxon>
        <taxon>Massarineae</taxon>
        <taxon>Didymosphaeriaceae</taxon>
        <taxon>Paraphaeosphaeria</taxon>
    </lineage>
</organism>
<evidence type="ECO:0008006" key="5">
    <source>
        <dbReference type="Google" id="ProtNLM"/>
    </source>
</evidence>
<dbReference type="GO" id="GO:0020037">
    <property type="term" value="F:heme binding"/>
    <property type="evidence" value="ECO:0007669"/>
    <property type="project" value="InterPro"/>
</dbReference>
<gene>
    <name evidence="3" type="ORF">PMIN01_08442</name>
</gene>
<keyword evidence="2" id="KW-1133">Transmembrane helix</keyword>
<dbReference type="AlphaFoldDB" id="A0A9P6GET6"/>
<proteinExistence type="predicted"/>
<feature type="transmembrane region" description="Helical" evidence="2">
    <location>
        <begin position="21"/>
        <end position="41"/>
    </location>
</feature>
<dbReference type="Proteomes" id="UP000756921">
    <property type="component" value="Unassembled WGS sequence"/>
</dbReference>
<protein>
    <recommendedName>
        <fullName evidence="5">Cytochrome P450</fullName>
    </recommendedName>
</protein>
<keyword evidence="2" id="KW-0472">Membrane</keyword>
<evidence type="ECO:0000313" key="3">
    <source>
        <dbReference type="EMBL" id="KAF9734099.1"/>
    </source>
</evidence>
<feature type="region of interest" description="Disordered" evidence="1">
    <location>
        <begin position="335"/>
        <end position="356"/>
    </location>
</feature>
<dbReference type="PANTHER" id="PTHR24306:SF7">
    <property type="entry name" value="AHBB"/>
    <property type="match status" value="1"/>
</dbReference>
<evidence type="ECO:0000256" key="2">
    <source>
        <dbReference type="SAM" id="Phobius"/>
    </source>
</evidence>
<name>A0A9P6GET6_9PLEO</name>
<dbReference type="Gene3D" id="1.10.630.10">
    <property type="entry name" value="Cytochrome P450"/>
    <property type="match status" value="1"/>
</dbReference>
<dbReference type="GO" id="GO:0004497">
    <property type="term" value="F:monooxygenase activity"/>
    <property type="evidence" value="ECO:0007669"/>
    <property type="project" value="InterPro"/>
</dbReference>
<dbReference type="EMBL" id="WJXW01000008">
    <property type="protein sequence ID" value="KAF9734099.1"/>
    <property type="molecule type" value="Genomic_DNA"/>
</dbReference>
<sequence>MGSLKGLFLSVYASNSVIRTLFLPLCYLLLSSPFLLVFGRYYGWDSKLFEFIGKDKSLKEIALQVFVGLTAVSLPTRILSGKNWNSDQNGGTRRVQQFPYWIPQVRHWGSVVFGGEGWLKKVRDSSLAPIVAFNIGGTKHNVVLSPALFEQVQNDPTGLDELDVTEWSVLRNAFNLPNDTETGYHNLQPKLKEALDDNVFKTQTAEKLMSASLSILSDSLPDLVTFNTSIVDQLPWERVANLELTDGTIEAECDLFTIINEYFCSAIVVPITGAQFPESYELLASDLSTVTECYYALALGLPRLFPKPGLPGAMLAKKRLFEKFVQLFHDLENPKKRVPDDDESMSGEETDAETPTPLTRMNEFFSENDVPNEARAAITIQLLHALMSEVVPLAFWTLLHLHTSVAAQPKTHKADTLIDEIRKETQIWAQATQPPSIHPAFPAPPAISFSGLPPLVSPTSFPHLRSAINEAKRLYKAPTKTLKVDKPITLTEVESVRPGVQEKWQLDAGSYIAIGLSQTLINTCAANFIAPTEYRPDRFQHTAPPLSVSSPSDPQESLTTSLLIAFVAGVLQLWEIAPAPKKSFMDHMQEAQAAAMGPVDGKAAPVEQGTAQKKVGQWIVPKAVEGARIKIPKGDVRVRIRRREGLPEQRVLRKGR</sequence>
<accession>A0A9P6GET6</accession>
<dbReference type="SUPFAM" id="SSF48264">
    <property type="entry name" value="Cytochrome P450"/>
    <property type="match status" value="1"/>
</dbReference>
<keyword evidence="2" id="KW-0812">Transmembrane</keyword>
<dbReference type="InterPro" id="IPR036396">
    <property type="entry name" value="Cyt_P450_sf"/>
</dbReference>
<dbReference type="GO" id="GO:0005506">
    <property type="term" value="F:iron ion binding"/>
    <property type="evidence" value="ECO:0007669"/>
    <property type="project" value="InterPro"/>
</dbReference>
<evidence type="ECO:0000313" key="4">
    <source>
        <dbReference type="Proteomes" id="UP000756921"/>
    </source>
</evidence>
<evidence type="ECO:0000256" key="1">
    <source>
        <dbReference type="SAM" id="MobiDB-lite"/>
    </source>
</evidence>
<feature type="compositionally biased region" description="Acidic residues" evidence="1">
    <location>
        <begin position="340"/>
        <end position="352"/>
    </location>
</feature>
<comment type="caution">
    <text evidence="3">The sequence shown here is derived from an EMBL/GenBank/DDBJ whole genome shotgun (WGS) entry which is preliminary data.</text>
</comment>
<dbReference type="PANTHER" id="PTHR24306">
    <property type="match status" value="1"/>
</dbReference>
<keyword evidence="4" id="KW-1185">Reference proteome</keyword>
<dbReference type="OrthoDB" id="3366823at2759"/>
<dbReference type="GO" id="GO:0016705">
    <property type="term" value="F:oxidoreductase activity, acting on paired donors, with incorporation or reduction of molecular oxygen"/>
    <property type="evidence" value="ECO:0007669"/>
    <property type="project" value="InterPro"/>
</dbReference>